<dbReference type="EMBL" id="HBUF01102276">
    <property type="protein sequence ID" value="CAG6638350.1"/>
    <property type="molecule type" value="Transcribed_RNA"/>
</dbReference>
<dbReference type="EMBL" id="HBUF01661925">
    <property type="protein sequence ID" value="CAG6788850.1"/>
    <property type="molecule type" value="Transcribed_RNA"/>
</dbReference>
<organism evidence="1">
    <name type="scientific">Cacopsylla melanoneura</name>
    <dbReference type="NCBI Taxonomy" id="428564"/>
    <lineage>
        <taxon>Eukaryota</taxon>
        <taxon>Metazoa</taxon>
        <taxon>Ecdysozoa</taxon>
        <taxon>Arthropoda</taxon>
        <taxon>Hexapoda</taxon>
        <taxon>Insecta</taxon>
        <taxon>Pterygota</taxon>
        <taxon>Neoptera</taxon>
        <taxon>Paraneoptera</taxon>
        <taxon>Hemiptera</taxon>
        <taxon>Sternorrhyncha</taxon>
        <taxon>Psylloidea</taxon>
        <taxon>Psyllidae</taxon>
        <taxon>Psyllinae</taxon>
        <taxon>Cacopsylla</taxon>
    </lineage>
</organism>
<sequence>MLGLRGQLEWQRKYLEPIVRCIQIWRASQRATVDAKVIKQMSMQGTRTSVSKKPVSVCPHLVLSGNTHCPLLPSLSPRTQFCTTFLPFLFKKIPPIHRLCVPQHHRPRHCYHHLVIKHHPLPRHLL</sequence>
<dbReference type="EMBL" id="HBUF01247272">
    <property type="protein sequence ID" value="CAG6678861.1"/>
    <property type="molecule type" value="Transcribed_RNA"/>
</dbReference>
<accession>A0A8D8QU20</accession>
<protein>
    <submittedName>
        <fullName evidence="1">Uncharacterized protein</fullName>
    </submittedName>
</protein>
<dbReference type="AlphaFoldDB" id="A0A8D8QU20"/>
<proteinExistence type="predicted"/>
<reference evidence="1" key="1">
    <citation type="submission" date="2021-05" db="EMBL/GenBank/DDBJ databases">
        <authorList>
            <person name="Alioto T."/>
            <person name="Alioto T."/>
            <person name="Gomez Garrido J."/>
        </authorList>
    </citation>
    <scope>NUCLEOTIDE SEQUENCE</scope>
</reference>
<dbReference type="EMBL" id="HBUF01102275">
    <property type="protein sequence ID" value="CAG6638348.1"/>
    <property type="molecule type" value="Transcribed_RNA"/>
</dbReference>
<dbReference type="EMBL" id="HBUF01661924">
    <property type="protein sequence ID" value="CAG6788848.1"/>
    <property type="molecule type" value="Transcribed_RNA"/>
</dbReference>
<name>A0A8D8QU20_9HEMI</name>
<dbReference type="EMBL" id="HBUF01102277">
    <property type="protein sequence ID" value="CAG6638352.1"/>
    <property type="molecule type" value="Transcribed_RNA"/>
</dbReference>
<dbReference type="EMBL" id="HBUF01661923">
    <property type="protein sequence ID" value="CAG6788846.1"/>
    <property type="molecule type" value="Transcribed_RNA"/>
</dbReference>
<evidence type="ECO:0000313" key="1">
    <source>
        <dbReference type="EMBL" id="CAG6638350.1"/>
    </source>
</evidence>
<dbReference type="EMBL" id="HBUF01661922">
    <property type="protein sequence ID" value="CAG6788844.1"/>
    <property type="molecule type" value="Transcribed_RNA"/>
</dbReference>
<dbReference type="EMBL" id="HBUF01247270">
    <property type="protein sequence ID" value="CAG6678853.1"/>
    <property type="molecule type" value="Transcribed_RNA"/>
</dbReference>